<evidence type="ECO:0000256" key="1">
    <source>
        <dbReference type="SAM" id="Phobius"/>
    </source>
</evidence>
<comment type="caution">
    <text evidence="2">The sequence shown here is derived from an EMBL/GenBank/DDBJ whole genome shotgun (WGS) entry which is preliminary data.</text>
</comment>
<accession>A0ABN8M8Y1</accession>
<organism evidence="2 3">
    <name type="scientific">Porites evermanni</name>
    <dbReference type="NCBI Taxonomy" id="104178"/>
    <lineage>
        <taxon>Eukaryota</taxon>
        <taxon>Metazoa</taxon>
        <taxon>Cnidaria</taxon>
        <taxon>Anthozoa</taxon>
        <taxon>Hexacorallia</taxon>
        <taxon>Scleractinia</taxon>
        <taxon>Fungiina</taxon>
        <taxon>Poritidae</taxon>
        <taxon>Porites</taxon>
    </lineage>
</organism>
<keyword evidence="1" id="KW-0812">Transmembrane</keyword>
<gene>
    <name evidence="2" type="ORF">PEVE_00024661</name>
</gene>
<feature type="transmembrane region" description="Helical" evidence="1">
    <location>
        <begin position="58"/>
        <end position="77"/>
    </location>
</feature>
<protein>
    <submittedName>
        <fullName evidence="2">Uncharacterized protein</fullName>
    </submittedName>
</protein>
<evidence type="ECO:0000313" key="3">
    <source>
        <dbReference type="Proteomes" id="UP001159427"/>
    </source>
</evidence>
<proteinExistence type="predicted"/>
<dbReference type="EMBL" id="CALNXI010000330">
    <property type="protein sequence ID" value="CAH3024961.1"/>
    <property type="molecule type" value="Genomic_DNA"/>
</dbReference>
<keyword evidence="3" id="KW-1185">Reference proteome</keyword>
<keyword evidence="1" id="KW-1133">Transmembrane helix</keyword>
<reference evidence="2 3" key="1">
    <citation type="submission" date="2022-05" db="EMBL/GenBank/DDBJ databases">
        <authorList>
            <consortium name="Genoscope - CEA"/>
            <person name="William W."/>
        </authorList>
    </citation>
    <scope>NUCLEOTIDE SEQUENCE [LARGE SCALE GENOMIC DNA]</scope>
</reference>
<name>A0ABN8M8Y1_9CNID</name>
<sequence length="129" mass="15119">MRSSRELCLTSCIVIQAVGAPYSGTLDWWYLIKPRWRPPRMARRMAESEKILTGHSQLIMVMMMMMMIMIIMMMTSVEPRYNYNEPLYNQVLDITIDFLCPSTCNGKYMKKNLGILKKPRHSEQLLPIP</sequence>
<evidence type="ECO:0000313" key="2">
    <source>
        <dbReference type="EMBL" id="CAH3024961.1"/>
    </source>
</evidence>
<keyword evidence="1" id="KW-0472">Membrane</keyword>
<dbReference type="Proteomes" id="UP001159427">
    <property type="component" value="Unassembled WGS sequence"/>
</dbReference>